<keyword evidence="4" id="KW-1185">Reference proteome</keyword>
<feature type="region of interest" description="Disordered" evidence="1">
    <location>
        <begin position="44"/>
        <end position="70"/>
    </location>
</feature>
<proteinExistence type="predicted"/>
<name>A0ABS3AVJ2_9BACT</name>
<dbReference type="InterPro" id="IPR013429">
    <property type="entry name" value="Regulatory_FmdB_Zinc_ribbon"/>
</dbReference>
<accession>A0ABS3AVJ2</accession>
<dbReference type="SMART" id="SM00834">
    <property type="entry name" value="CxxC_CXXC_SSSS"/>
    <property type="match status" value="1"/>
</dbReference>
<comment type="caution">
    <text evidence="3">The sequence shown here is derived from an EMBL/GenBank/DDBJ whole genome shotgun (WGS) entry which is preliminary data.</text>
</comment>
<dbReference type="Pfam" id="PF09723">
    <property type="entry name" value="Zn_ribbon_8"/>
    <property type="match status" value="1"/>
</dbReference>
<dbReference type="EMBL" id="JAFITO010000098">
    <property type="protein sequence ID" value="MBN4068977.1"/>
    <property type="molecule type" value="Genomic_DNA"/>
</dbReference>
<evidence type="ECO:0000256" key="1">
    <source>
        <dbReference type="SAM" id="MobiDB-lite"/>
    </source>
</evidence>
<feature type="domain" description="Putative regulatory protein FmdB zinc ribbon" evidence="2">
    <location>
        <begin position="1"/>
        <end position="43"/>
    </location>
</feature>
<evidence type="ECO:0000313" key="3">
    <source>
        <dbReference type="EMBL" id="MBN4068977.1"/>
    </source>
</evidence>
<evidence type="ECO:0000259" key="2">
    <source>
        <dbReference type="SMART" id="SM00834"/>
    </source>
</evidence>
<protein>
    <submittedName>
        <fullName evidence="3">Zinc ribbon domain-containing protein</fullName>
    </submittedName>
</protein>
<dbReference type="Proteomes" id="UP000717534">
    <property type="component" value="Unassembled WGS sequence"/>
</dbReference>
<reference evidence="3 4" key="1">
    <citation type="submission" date="2021-02" db="EMBL/GenBank/DDBJ databases">
        <title>Activity-based single-cell genomes from oceanic crustal fluid captures similar information to metagenomic and metatranscriptomic surveys with orders of magnitude less sampling.</title>
        <authorList>
            <person name="D'Angelo T.S."/>
            <person name="Orcutt B.N."/>
        </authorList>
    </citation>
    <scope>NUCLEOTIDE SEQUENCE [LARGE SCALE GENOMIC DNA]</scope>
    <source>
        <strain evidence="3">AH-315-G02</strain>
    </source>
</reference>
<dbReference type="NCBIfam" id="TIGR02605">
    <property type="entry name" value="CxxC_CxxC_SSSS"/>
    <property type="match status" value="1"/>
</dbReference>
<sequence length="70" mass="7329">MPIYEFHCEDCGKNSESLVLIASALDNITCKHCKSSNIKKMMSATSSQPVSGNTIPAGALSGCSSRSGFS</sequence>
<feature type="compositionally biased region" description="Polar residues" evidence="1">
    <location>
        <begin position="44"/>
        <end position="54"/>
    </location>
</feature>
<organism evidence="3 4">
    <name type="scientific">Desulfotalea psychrophila</name>
    <dbReference type="NCBI Taxonomy" id="84980"/>
    <lineage>
        <taxon>Bacteria</taxon>
        <taxon>Pseudomonadati</taxon>
        <taxon>Thermodesulfobacteriota</taxon>
        <taxon>Desulfobulbia</taxon>
        <taxon>Desulfobulbales</taxon>
        <taxon>Desulfocapsaceae</taxon>
        <taxon>Desulfotalea</taxon>
    </lineage>
</organism>
<evidence type="ECO:0000313" key="4">
    <source>
        <dbReference type="Proteomes" id="UP000717534"/>
    </source>
</evidence>
<gene>
    <name evidence="3" type="ORF">JYU06_05600</name>
</gene>